<dbReference type="STRING" id="1798667.A3J08_00930"/>
<evidence type="ECO:0000313" key="4">
    <source>
        <dbReference type="Proteomes" id="UP000177573"/>
    </source>
</evidence>
<dbReference type="InterPro" id="IPR027417">
    <property type="entry name" value="P-loop_NTPase"/>
</dbReference>
<name>A0A1G2DNY3_9BACT</name>
<dbReference type="Proteomes" id="UP000177573">
    <property type="component" value="Unassembled WGS sequence"/>
</dbReference>
<dbReference type="SUPFAM" id="SSF52540">
    <property type="entry name" value="P-loop containing nucleoside triphosphate hydrolases"/>
    <property type="match status" value="1"/>
</dbReference>
<dbReference type="Pfam" id="PF02463">
    <property type="entry name" value="SMC_N"/>
    <property type="match status" value="1"/>
</dbReference>
<dbReference type="EMBL" id="MHLR01000015">
    <property type="protein sequence ID" value="OGZ15347.1"/>
    <property type="molecule type" value="Genomic_DNA"/>
</dbReference>
<accession>A0A1G2DNY3</accession>
<gene>
    <name evidence="3" type="ORF">A3J08_00930</name>
</gene>
<comment type="caution">
    <text evidence="3">The sequence shown here is derived from an EMBL/GenBank/DDBJ whole genome shotgun (WGS) entry which is preliminary data.</text>
</comment>
<feature type="domain" description="RecF/RecN/SMC N-terminal" evidence="2">
    <location>
        <begin position="3"/>
        <end position="728"/>
    </location>
</feature>
<protein>
    <recommendedName>
        <fullName evidence="2">RecF/RecN/SMC N-terminal domain-containing protein</fullName>
    </recommendedName>
</protein>
<feature type="coiled-coil region" evidence="1">
    <location>
        <begin position="530"/>
        <end position="571"/>
    </location>
</feature>
<evidence type="ECO:0000256" key="1">
    <source>
        <dbReference type="SAM" id="Coils"/>
    </source>
</evidence>
<dbReference type="AlphaFoldDB" id="A0A1G2DNY3"/>
<proteinExistence type="predicted"/>
<keyword evidence="1" id="KW-0175">Coiled coil</keyword>
<feature type="coiled-coil region" evidence="1">
    <location>
        <begin position="282"/>
        <end position="309"/>
    </location>
</feature>
<evidence type="ECO:0000313" key="3">
    <source>
        <dbReference type="EMBL" id="OGZ15347.1"/>
    </source>
</evidence>
<dbReference type="Gene3D" id="3.40.50.300">
    <property type="entry name" value="P-loop containing nucleotide triphosphate hydrolases"/>
    <property type="match status" value="2"/>
</dbReference>
<feature type="coiled-coil region" evidence="1">
    <location>
        <begin position="167"/>
        <end position="194"/>
    </location>
</feature>
<dbReference type="InterPro" id="IPR003395">
    <property type="entry name" value="RecF/RecN/SMC_N"/>
</dbReference>
<evidence type="ECO:0000259" key="2">
    <source>
        <dbReference type="Pfam" id="PF02463"/>
    </source>
</evidence>
<dbReference type="PANTHER" id="PTHR43977">
    <property type="entry name" value="STRUCTURAL MAINTENANCE OF CHROMOSOMES PROTEIN 3"/>
    <property type="match status" value="1"/>
</dbReference>
<sequence>MLLKRLELSGFKSFAHPTVLEFSTPVTAVVGPNGSGKSNIAEAMRFVLGEQSMKSLRGKRGEDLIFHGSKSLHRQNRASVAVVFDNKDGVFPLDYDEIEIKRAVYRDGDNHYFINGSRTRLKDIFELLAAVHIGATSHHIISQGETDRILNSSIKERRGMIEDALGLKVYHYKLKESEQKLQKTKENIAQSENVKKEIATHLGFLERQVAKIQETEKLRAELLVLYKEYLSGEHGFLSREKTLLTAEKSAPEKERAEVACHIREKEAFLKNGKREDGEGGHAQALEAKIRELRHEKDGLSRALGRLEGLIEYSEREKEKRARQDGERVMFPRGAFEDFWRDIKNVIGRGEETLDIETAKAVFRSIKEKISLFFSAHGEREKSEYDVETVARLVAEKEKIKHALTVAEEKEKQFLHDLETERHAHEKERGAERVLEQELFALRTRENELTTRMELFSYREERLQQEENRFHDELKDAGFLLGTGVLRFADAHQGQTPPSREEQEKKKHKIERMKIKIEEIGVGGADVLKEYEEVKARNSFLEKEILDLAKSAESLEKLIKELFERIDTEFKNGVAHINEEFQEIFSSLFGGGNASLLIVTAPPKKRRALHEEFLPGEEDEGEEEIPEEGVDIAVTLPTKRVKGLGVLSGGERSLTSIALVFAITLVNPPPFLILDETDAALDESNSRKYGGLLQKLKKSTQFIVITHNRETMTQAGVLYGVTSAPDGTSRVLSVKLGEAEDFVDNSPQGPSLR</sequence>
<organism evidence="3 4">
    <name type="scientific">Candidatus Lloydbacteria bacterium RIFCSPLOWO2_02_FULL_51_11</name>
    <dbReference type="NCBI Taxonomy" id="1798667"/>
    <lineage>
        <taxon>Bacteria</taxon>
        <taxon>Candidatus Lloydiibacteriota</taxon>
    </lineage>
</organism>
<reference evidence="3 4" key="1">
    <citation type="journal article" date="2016" name="Nat. Commun.">
        <title>Thousands of microbial genomes shed light on interconnected biogeochemical processes in an aquifer system.</title>
        <authorList>
            <person name="Anantharaman K."/>
            <person name="Brown C.T."/>
            <person name="Hug L.A."/>
            <person name="Sharon I."/>
            <person name="Castelle C.J."/>
            <person name="Probst A.J."/>
            <person name="Thomas B.C."/>
            <person name="Singh A."/>
            <person name="Wilkins M.J."/>
            <person name="Karaoz U."/>
            <person name="Brodie E.L."/>
            <person name="Williams K.H."/>
            <person name="Hubbard S.S."/>
            <person name="Banfield J.F."/>
        </authorList>
    </citation>
    <scope>NUCLEOTIDE SEQUENCE [LARGE SCALE GENOMIC DNA]</scope>
</reference>